<protein>
    <submittedName>
        <fullName evidence="6">Diamine acetyltransferase 1-like</fullName>
    </submittedName>
</protein>
<dbReference type="Gene3D" id="3.40.630.30">
    <property type="match status" value="1"/>
</dbReference>
<evidence type="ECO:0000313" key="6">
    <source>
        <dbReference type="RefSeq" id="XP_013772859.1"/>
    </source>
</evidence>
<dbReference type="RefSeq" id="XP_013772859.1">
    <property type="nucleotide sequence ID" value="XM_013917405.2"/>
</dbReference>
<dbReference type="SUPFAM" id="SSF55729">
    <property type="entry name" value="Acyl-CoA N-acyltransferases (Nat)"/>
    <property type="match status" value="1"/>
</dbReference>
<comment type="similarity">
    <text evidence="1">Belongs to the acetyltransferase family.</text>
</comment>
<gene>
    <name evidence="6" type="primary">LOC106457960</name>
</gene>
<accession>A0ABM1B1F8</accession>
<dbReference type="PANTHER" id="PTHR10545:SF29">
    <property type="entry name" value="GH14572P-RELATED"/>
    <property type="match status" value="1"/>
</dbReference>
<name>A0ABM1B1F8_LIMPO</name>
<feature type="domain" description="N-acetyltransferase" evidence="4">
    <location>
        <begin position="6"/>
        <end position="163"/>
    </location>
</feature>
<dbReference type="CDD" id="cd04301">
    <property type="entry name" value="NAT_SF"/>
    <property type="match status" value="1"/>
</dbReference>
<reference evidence="6" key="1">
    <citation type="submission" date="2025-08" db="UniProtKB">
        <authorList>
            <consortium name="RefSeq"/>
        </authorList>
    </citation>
    <scope>IDENTIFICATION</scope>
    <source>
        <tissue evidence="6">Muscle</tissue>
    </source>
</reference>
<dbReference type="GeneID" id="106457960"/>
<dbReference type="InterPro" id="IPR051016">
    <property type="entry name" value="Diverse_Substrate_AcTransf"/>
</dbReference>
<dbReference type="InterPro" id="IPR000182">
    <property type="entry name" value="GNAT_dom"/>
</dbReference>
<proteinExistence type="inferred from homology"/>
<dbReference type="InterPro" id="IPR016181">
    <property type="entry name" value="Acyl_CoA_acyltransferase"/>
</dbReference>
<evidence type="ECO:0000313" key="5">
    <source>
        <dbReference type="Proteomes" id="UP000694941"/>
    </source>
</evidence>
<dbReference type="PROSITE" id="PS51186">
    <property type="entry name" value="GNAT"/>
    <property type="match status" value="1"/>
</dbReference>
<organism evidence="5 6">
    <name type="scientific">Limulus polyphemus</name>
    <name type="common">Atlantic horseshoe crab</name>
    <dbReference type="NCBI Taxonomy" id="6850"/>
    <lineage>
        <taxon>Eukaryota</taxon>
        <taxon>Metazoa</taxon>
        <taxon>Ecdysozoa</taxon>
        <taxon>Arthropoda</taxon>
        <taxon>Chelicerata</taxon>
        <taxon>Merostomata</taxon>
        <taxon>Xiphosura</taxon>
        <taxon>Limulidae</taxon>
        <taxon>Limulus</taxon>
    </lineage>
</organism>
<dbReference type="Proteomes" id="UP000694941">
    <property type="component" value="Unplaced"/>
</dbReference>
<evidence type="ECO:0000256" key="3">
    <source>
        <dbReference type="ARBA" id="ARBA00023315"/>
    </source>
</evidence>
<keyword evidence="5" id="KW-1185">Reference proteome</keyword>
<dbReference type="Pfam" id="PF00583">
    <property type="entry name" value="Acetyltransf_1"/>
    <property type="match status" value="1"/>
</dbReference>
<evidence type="ECO:0000256" key="2">
    <source>
        <dbReference type="ARBA" id="ARBA00022679"/>
    </source>
</evidence>
<evidence type="ECO:0000256" key="1">
    <source>
        <dbReference type="ARBA" id="ARBA00008694"/>
    </source>
</evidence>
<keyword evidence="2" id="KW-0808">Transferase</keyword>
<evidence type="ECO:0000259" key="4">
    <source>
        <dbReference type="PROSITE" id="PS51186"/>
    </source>
</evidence>
<dbReference type="PANTHER" id="PTHR10545">
    <property type="entry name" value="DIAMINE N-ACETYLTRANSFERASE"/>
    <property type="match status" value="1"/>
</dbReference>
<keyword evidence="3" id="KW-0012">Acyltransferase</keyword>
<sequence>MSSTSFSIRPATEDDCKDIIRLIKELAEYERMPCGPKIDEDDLRKDGFGERPFYHCFVAELNNKELCSGIVGYVVYFFTYSCLEGRSLYMEDLYVSSPYRRCGIGHALWKRVAQEGIQNECFHLYFAVLNWNTSSIEFYKKHGATNITESQGWNMFRLQKDELYSLAEK</sequence>